<evidence type="ECO:0000256" key="1">
    <source>
        <dbReference type="SAM" id="MobiDB-lite"/>
    </source>
</evidence>
<evidence type="ECO:0008006" key="4">
    <source>
        <dbReference type="Google" id="ProtNLM"/>
    </source>
</evidence>
<proteinExistence type="predicted"/>
<comment type="caution">
    <text evidence="2">The sequence shown here is derived from an EMBL/GenBank/DDBJ whole genome shotgun (WGS) entry which is preliminary data.</text>
</comment>
<organism evidence="2 3">
    <name type="scientific">Porites evermanni</name>
    <dbReference type="NCBI Taxonomy" id="104178"/>
    <lineage>
        <taxon>Eukaryota</taxon>
        <taxon>Metazoa</taxon>
        <taxon>Cnidaria</taxon>
        <taxon>Anthozoa</taxon>
        <taxon>Hexacorallia</taxon>
        <taxon>Scleractinia</taxon>
        <taxon>Fungiina</taxon>
        <taxon>Poritidae</taxon>
        <taxon>Porites</taxon>
    </lineage>
</organism>
<evidence type="ECO:0000313" key="3">
    <source>
        <dbReference type="Proteomes" id="UP001159427"/>
    </source>
</evidence>
<dbReference type="EMBL" id="CALNXI010000011">
    <property type="protein sequence ID" value="CAH3014553.1"/>
    <property type="molecule type" value="Genomic_DNA"/>
</dbReference>
<accession>A0ABN8LBV2</accession>
<name>A0ABN8LBV2_9CNID</name>
<gene>
    <name evidence="2" type="ORF">PEVE_00001751</name>
</gene>
<feature type="region of interest" description="Disordered" evidence="1">
    <location>
        <begin position="60"/>
        <end position="101"/>
    </location>
</feature>
<feature type="compositionally biased region" description="Low complexity" evidence="1">
    <location>
        <begin position="60"/>
        <end position="71"/>
    </location>
</feature>
<dbReference type="Proteomes" id="UP001159427">
    <property type="component" value="Unassembled WGS sequence"/>
</dbReference>
<sequence length="101" mass="11525">MVTADQCLRKWKKLESKQKEVEDNNSKTDRAKKTWKFYEEMEECVGDNPNIRPVFIYEVSSSSSTMSGSSSRAHNDHSSQSDSEDREGDGAFAKRKISRKG</sequence>
<protein>
    <recommendedName>
        <fullName evidence="4">MADF domain-containing protein</fullName>
    </recommendedName>
</protein>
<reference evidence="2 3" key="1">
    <citation type="submission" date="2022-05" db="EMBL/GenBank/DDBJ databases">
        <authorList>
            <consortium name="Genoscope - CEA"/>
            <person name="William W."/>
        </authorList>
    </citation>
    <scope>NUCLEOTIDE SEQUENCE [LARGE SCALE GENOMIC DNA]</scope>
</reference>
<keyword evidence="3" id="KW-1185">Reference proteome</keyword>
<evidence type="ECO:0000313" key="2">
    <source>
        <dbReference type="EMBL" id="CAH3014553.1"/>
    </source>
</evidence>